<dbReference type="RefSeq" id="WP_342021118.1">
    <property type="nucleotide sequence ID" value="NZ_JBBYAK010000002.1"/>
</dbReference>
<evidence type="ECO:0000313" key="1">
    <source>
        <dbReference type="EMBL" id="MEL3959482.1"/>
    </source>
</evidence>
<accession>A0ABU9K2X8</accession>
<keyword evidence="2" id="KW-1185">Reference proteome</keyword>
<organism evidence="1 2">
    <name type="scientific">Caldifermentibacillus hisashii</name>
    <dbReference type="NCBI Taxonomy" id="996558"/>
    <lineage>
        <taxon>Bacteria</taxon>
        <taxon>Bacillati</taxon>
        <taxon>Bacillota</taxon>
        <taxon>Bacilli</taxon>
        <taxon>Bacillales</taxon>
        <taxon>Bacillaceae</taxon>
        <taxon>Caldifermentibacillus</taxon>
    </lineage>
</organism>
<gene>
    <name evidence="1" type="ORF">NST17_20230</name>
</gene>
<name>A0ABU9K2X8_9BACI</name>
<sequence>MGEGYLVELADNSFTGQSHVLVSSRYYEKYNHMEEFSTADNVVEVQDLQSEIEKQPWLEVWE</sequence>
<proteinExistence type="predicted"/>
<evidence type="ECO:0000313" key="2">
    <source>
        <dbReference type="Proteomes" id="UP001459714"/>
    </source>
</evidence>
<reference evidence="1 2" key="1">
    <citation type="submission" date="2024-03" db="EMBL/GenBank/DDBJ databases">
        <title>Bacilli Hybrid Assemblies.</title>
        <authorList>
            <person name="Kovac J."/>
        </authorList>
    </citation>
    <scope>NUCLEOTIDE SEQUENCE [LARGE SCALE GENOMIC DNA]</scope>
    <source>
        <strain evidence="1 2">FSL M8-0022</strain>
    </source>
</reference>
<dbReference type="EMBL" id="JBBYAK010000002">
    <property type="protein sequence ID" value="MEL3959482.1"/>
    <property type="molecule type" value="Genomic_DNA"/>
</dbReference>
<dbReference type="Proteomes" id="UP001459714">
    <property type="component" value="Unassembled WGS sequence"/>
</dbReference>
<comment type="caution">
    <text evidence="1">The sequence shown here is derived from an EMBL/GenBank/DDBJ whole genome shotgun (WGS) entry which is preliminary data.</text>
</comment>
<protein>
    <submittedName>
        <fullName evidence="1">Uncharacterized protein</fullName>
    </submittedName>
</protein>